<dbReference type="Pfam" id="PF02137">
    <property type="entry name" value="A_deamin"/>
    <property type="match status" value="1"/>
</dbReference>
<organism evidence="13 14">
    <name type="scientific">Ceutorhynchus assimilis</name>
    <name type="common">cabbage seed weevil</name>
    <dbReference type="NCBI Taxonomy" id="467358"/>
    <lineage>
        <taxon>Eukaryota</taxon>
        <taxon>Metazoa</taxon>
        <taxon>Ecdysozoa</taxon>
        <taxon>Arthropoda</taxon>
        <taxon>Hexapoda</taxon>
        <taxon>Insecta</taxon>
        <taxon>Pterygota</taxon>
        <taxon>Neoptera</taxon>
        <taxon>Endopterygota</taxon>
        <taxon>Coleoptera</taxon>
        <taxon>Polyphaga</taxon>
        <taxon>Cucujiformia</taxon>
        <taxon>Curculionidae</taxon>
        <taxon>Ceutorhynchinae</taxon>
        <taxon>Ceutorhynchus</taxon>
    </lineage>
</organism>
<evidence type="ECO:0000256" key="4">
    <source>
        <dbReference type="ARBA" id="ARBA00022833"/>
    </source>
</evidence>
<dbReference type="PANTHER" id="PTHR46516:SF1">
    <property type="entry name" value="TRNA-SPECIFIC ADENOSINE DEAMINASE 1"/>
    <property type="match status" value="1"/>
</dbReference>
<proteinExistence type="inferred from homology"/>
<keyword evidence="4" id="KW-0862">Zinc</keyword>
<keyword evidence="1" id="KW-0819">tRNA processing</keyword>
<evidence type="ECO:0000256" key="5">
    <source>
        <dbReference type="ARBA" id="ARBA00037026"/>
    </source>
</evidence>
<dbReference type="InterPro" id="IPR002466">
    <property type="entry name" value="A_deamin"/>
</dbReference>
<feature type="domain" description="A to I editase" evidence="12">
    <location>
        <begin position="46"/>
        <end position="362"/>
    </location>
</feature>
<comment type="cofactor">
    <cofactor evidence="5">
        <name>1D-myo-inositol hexakisphosphate</name>
        <dbReference type="ChEBI" id="CHEBI:58130"/>
    </cofactor>
</comment>
<evidence type="ECO:0000313" key="13">
    <source>
        <dbReference type="EMBL" id="CAG9763123.1"/>
    </source>
</evidence>
<dbReference type="Proteomes" id="UP001152799">
    <property type="component" value="Chromosome 13"/>
</dbReference>
<gene>
    <name evidence="13" type="ORF">CEUTPL_LOCUS3793</name>
</gene>
<evidence type="ECO:0000256" key="6">
    <source>
        <dbReference type="ARBA" id="ARBA00037784"/>
    </source>
</evidence>
<evidence type="ECO:0000256" key="10">
    <source>
        <dbReference type="ARBA" id="ARBA00041760"/>
    </source>
</evidence>
<dbReference type="GO" id="GO:0008033">
    <property type="term" value="P:tRNA processing"/>
    <property type="evidence" value="ECO:0007669"/>
    <property type="project" value="UniProtKB-KW"/>
</dbReference>
<dbReference type="PANTHER" id="PTHR46516">
    <property type="entry name" value="TRNA-SPECIFIC ADENOSINE DEAMINASE 1"/>
    <property type="match status" value="1"/>
</dbReference>
<accession>A0A9N9QM04</accession>
<keyword evidence="2" id="KW-0479">Metal-binding</keyword>
<evidence type="ECO:0000256" key="8">
    <source>
        <dbReference type="ARBA" id="ARBA00038940"/>
    </source>
</evidence>
<keyword evidence="3" id="KW-0378">Hydrolase</keyword>
<evidence type="ECO:0000256" key="3">
    <source>
        <dbReference type="ARBA" id="ARBA00022801"/>
    </source>
</evidence>
<reference evidence="13" key="1">
    <citation type="submission" date="2022-01" db="EMBL/GenBank/DDBJ databases">
        <authorList>
            <person name="King R."/>
        </authorList>
    </citation>
    <scope>NUCLEOTIDE SEQUENCE</scope>
</reference>
<comment type="similarity">
    <text evidence="7">Belongs to the ADAT1 family.</text>
</comment>
<evidence type="ECO:0000256" key="11">
    <source>
        <dbReference type="ARBA" id="ARBA00047635"/>
    </source>
</evidence>
<sequence>MDKLILDLCLKQFNKLPKTGKPTDKEWTVLSCLVQQQENSTFEVVALGTGSKCIGKSKMCPKGTILNDSHAEIMCRRAFIKYLYNNLQKESKIFCFNEATRKFALKPGVRFHFFSSQVPCGDAAICPKIEEDFVVKKRKIEDINRTGAKCIGQQDPKGCGQEYHLLGVVRTKPGRGDPTVSVSCSDKLAKWCYLGIQGSLLMNFLDEPIYLASMILLKNNNCNFSLERALYKRFSNVDLIGPYKKNVLIIYEVEEGEFKFAKADNKVACASSIAWCKNEPCEAAINGKRQGVTKKHLTSAKGRLTICKLELFKVFLSKLEGGDANMSYIEAKNLNKTYQDNWQRLKAKFGAWTVKDLKLLEFKQN</sequence>
<evidence type="ECO:0000256" key="2">
    <source>
        <dbReference type="ARBA" id="ARBA00022723"/>
    </source>
</evidence>
<evidence type="ECO:0000259" key="12">
    <source>
        <dbReference type="PROSITE" id="PS50141"/>
    </source>
</evidence>
<protein>
    <recommendedName>
        <fullName evidence="9">tRNA-specific adenosine deaminase 1</fullName>
        <ecNumber evidence="8">3.5.4.34</ecNumber>
    </recommendedName>
    <alternativeName>
        <fullName evidence="10">tRNA-specific adenosine-37 deaminase</fullName>
    </alternativeName>
</protein>
<dbReference type="GO" id="GO:0046872">
    <property type="term" value="F:metal ion binding"/>
    <property type="evidence" value="ECO:0007669"/>
    <property type="project" value="UniProtKB-KW"/>
</dbReference>
<evidence type="ECO:0000256" key="1">
    <source>
        <dbReference type="ARBA" id="ARBA00022694"/>
    </source>
</evidence>
<evidence type="ECO:0000256" key="7">
    <source>
        <dbReference type="ARBA" id="ARBA00038326"/>
    </source>
</evidence>
<dbReference type="PROSITE" id="PS50141">
    <property type="entry name" value="A_DEAMIN_EDITASE"/>
    <property type="match status" value="1"/>
</dbReference>
<dbReference type="GO" id="GO:0043829">
    <property type="term" value="F:tRNA-specific adenosine-37 deaminase activity"/>
    <property type="evidence" value="ECO:0007669"/>
    <property type="project" value="UniProtKB-EC"/>
</dbReference>
<dbReference type="GO" id="GO:0003723">
    <property type="term" value="F:RNA binding"/>
    <property type="evidence" value="ECO:0007669"/>
    <property type="project" value="InterPro"/>
</dbReference>
<dbReference type="EMBL" id="OU892289">
    <property type="protein sequence ID" value="CAG9763123.1"/>
    <property type="molecule type" value="Genomic_DNA"/>
</dbReference>
<evidence type="ECO:0000313" key="14">
    <source>
        <dbReference type="Proteomes" id="UP001152799"/>
    </source>
</evidence>
<name>A0A9N9QM04_9CUCU</name>
<evidence type="ECO:0000256" key="9">
    <source>
        <dbReference type="ARBA" id="ARBA00040502"/>
    </source>
</evidence>
<dbReference type="AlphaFoldDB" id="A0A9N9QM04"/>
<comment type="function">
    <text evidence="6">Specifically deaminates adenosine-37 to inosine in tRNA-Ala.</text>
</comment>
<comment type="catalytic activity">
    <reaction evidence="11">
        <text>adenosine(37) in tRNA(Ala) + H2O + H(+) = inosine(37) in tRNA(Ala) + NH4(+)</text>
        <dbReference type="Rhea" id="RHEA:50968"/>
        <dbReference type="Rhea" id="RHEA-COMP:12855"/>
        <dbReference type="Rhea" id="RHEA-COMP:12856"/>
        <dbReference type="ChEBI" id="CHEBI:15377"/>
        <dbReference type="ChEBI" id="CHEBI:15378"/>
        <dbReference type="ChEBI" id="CHEBI:28938"/>
        <dbReference type="ChEBI" id="CHEBI:74411"/>
        <dbReference type="ChEBI" id="CHEBI:82852"/>
        <dbReference type="EC" id="3.5.4.34"/>
    </reaction>
</comment>
<dbReference type="SMART" id="SM00552">
    <property type="entry name" value="ADEAMc"/>
    <property type="match status" value="1"/>
</dbReference>
<dbReference type="EC" id="3.5.4.34" evidence="8"/>
<keyword evidence="14" id="KW-1185">Reference proteome</keyword>
<dbReference type="OrthoDB" id="416253at2759"/>